<evidence type="ECO:0000313" key="8">
    <source>
        <dbReference type="Ensembl" id="ENSCMIP00000044520.1"/>
    </source>
</evidence>
<protein>
    <recommendedName>
        <fullName evidence="4">Thioredoxin</fullName>
    </recommendedName>
</protein>
<evidence type="ECO:0000256" key="1">
    <source>
        <dbReference type="ARBA" id="ARBA00022799"/>
    </source>
</evidence>
<dbReference type="STRING" id="7868.ENSCMIP00000044520"/>
<name>A0A4W3KEF8_CALMI</name>
<dbReference type="FunCoup" id="A0A4W3KEF8">
    <property type="interactions" value="710"/>
</dbReference>
<reference evidence="9" key="3">
    <citation type="journal article" date="2014" name="Nature">
        <title>Elephant shark genome provides unique insights into gnathostome evolution.</title>
        <authorList>
            <consortium name="International Elephant Shark Genome Sequencing Consortium"/>
            <person name="Venkatesh B."/>
            <person name="Lee A.P."/>
            <person name="Ravi V."/>
            <person name="Maurya A.K."/>
            <person name="Lian M.M."/>
            <person name="Swann J.B."/>
            <person name="Ohta Y."/>
            <person name="Flajnik M.F."/>
            <person name="Sutoh Y."/>
            <person name="Kasahara M."/>
            <person name="Hoon S."/>
            <person name="Gangu V."/>
            <person name="Roy S.W."/>
            <person name="Irimia M."/>
            <person name="Korzh V."/>
            <person name="Kondrychyn I."/>
            <person name="Lim Z.W."/>
            <person name="Tay B.H."/>
            <person name="Tohari S."/>
            <person name="Kong K.W."/>
            <person name="Ho S."/>
            <person name="Lorente-Galdos B."/>
            <person name="Quilez J."/>
            <person name="Marques-Bonet T."/>
            <person name="Raney B.J."/>
            <person name="Ingham P.W."/>
            <person name="Tay A."/>
            <person name="Hillier L.W."/>
            <person name="Minx P."/>
            <person name="Boehm T."/>
            <person name="Wilson R.K."/>
            <person name="Brenner S."/>
            <person name="Warren W.C."/>
        </authorList>
    </citation>
    <scope>NUCLEOTIDE SEQUENCE [LARGE SCALE GENOMIC DNA]</scope>
</reference>
<proteinExistence type="inferred from homology"/>
<comment type="similarity">
    <text evidence="4">Belongs to the thioredoxin family.</text>
</comment>
<dbReference type="InterPro" id="IPR036249">
    <property type="entry name" value="Thioredoxin-like_sf"/>
</dbReference>
<evidence type="ECO:0000256" key="2">
    <source>
        <dbReference type="ARBA" id="ARBA00023157"/>
    </source>
</evidence>
<dbReference type="GO" id="GO:0015035">
    <property type="term" value="F:protein-disulfide reductase activity"/>
    <property type="evidence" value="ECO:0007669"/>
    <property type="project" value="InterPro"/>
</dbReference>
<evidence type="ECO:0000259" key="7">
    <source>
        <dbReference type="PROSITE" id="PS51352"/>
    </source>
</evidence>
<feature type="active site" description="Nucleophile" evidence="5">
    <location>
        <position position="35"/>
    </location>
</feature>
<dbReference type="PIRSF" id="PIRSF000077">
    <property type="entry name" value="Thioredoxin"/>
    <property type="match status" value="1"/>
</dbReference>
<accession>A0A4W3KEF8</accession>
<dbReference type="AlphaFoldDB" id="A0A4W3KEF8"/>
<dbReference type="PANTHER" id="PTHR46115">
    <property type="entry name" value="THIOREDOXIN-LIKE PROTEIN 1"/>
    <property type="match status" value="1"/>
</dbReference>
<dbReference type="CDD" id="cd02947">
    <property type="entry name" value="TRX_family"/>
    <property type="match status" value="1"/>
</dbReference>
<dbReference type="Proteomes" id="UP000314986">
    <property type="component" value="Unassembled WGS sequence"/>
</dbReference>
<evidence type="ECO:0000256" key="4">
    <source>
        <dbReference type="PIRNR" id="PIRNR000077"/>
    </source>
</evidence>
<reference evidence="8" key="5">
    <citation type="submission" date="2025-09" db="UniProtKB">
        <authorList>
            <consortium name="Ensembl"/>
        </authorList>
    </citation>
    <scope>IDENTIFICATION</scope>
</reference>
<dbReference type="GeneTree" id="ENSGT00940000163988"/>
<evidence type="ECO:0000256" key="3">
    <source>
        <dbReference type="ARBA" id="ARBA00023284"/>
    </source>
</evidence>
<reference evidence="8" key="4">
    <citation type="submission" date="2025-08" db="UniProtKB">
        <authorList>
            <consortium name="Ensembl"/>
        </authorList>
    </citation>
    <scope>IDENTIFICATION</scope>
</reference>
<dbReference type="OMA" id="HIHYVTD"/>
<keyword evidence="2 6" id="KW-1015">Disulfide bond</keyword>
<dbReference type="InterPro" id="IPR005746">
    <property type="entry name" value="Thioredoxin"/>
</dbReference>
<dbReference type="Pfam" id="PF00085">
    <property type="entry name" value="Thioredoxin"/>
    <property type="match status" value="1"/>
</dbReference>
<dbReference type="InParanoid" id="A0A4W3KEF8"/>
<reference evidence="9" key="1">
    <citation type="journal article" date="2006" name="Science">
        <title>Ancient noncoding elements conserved in the human genome.</title>
        <authorList>
            <person name="Venkatesh B."/>
            <person name="Kirkness E.F."/>
            <person name="Loh Y.H."/>
            <person name="Halpern A.L."/>
            <person name="Lee A.P."/>
            <person name="Johnson J."/>
            <person name="Dandona N."/>
            <person name="Viswanathan L.D."/>
            <person name="Tay A."/>
            <person name="Venter J.C."/>
            <person name="Strausberg R.L."/>
            <person name="Brenner S."/>
        </authorList>
    </citation>
    <scope>NUCLEOTIDE SEQUENCE [LARGE SCALE GENOMIC DNA]</scope>
</reference>
<dbReference type="PROSITE" id="PS00194">
    <property type="entry name" value="THIOREDOXIN_1"/>
    <property type="match status" value="1"/>
</dbReference>
<evidence type="ECO:0000256" key="6">
    <source>
        <dbReference type="PIRSR" id="PIRSR000077-4"/>
    </source>
</evidence>
<feature type="site" description="Contributes to redox potential value" evidence="5">
    <location>
        <position position="33"/>
    </location>
</feature>
<evidence type="ECO:0000256" key="5">
    <source>
        <dbReference type="PIRSR" id="PIRSR000077-1"/>
    </source>
</evidence>
<dbReference type="Gene3D" id="3.40.30.10">
    <property type="entry name" value="Glutaredoxin"/>
    <property type="match status" value="1"/>
</dbReference>
<feature type="disulfide bond" description="Redox-active" evidence="6">
    <location>
        <begin position="32"/>
        <end position="35"/>
    </location>
</feature>
<feature type="site" description="Contributes to redox potential value" evidence="5">
    <location>
        <position position="34"/>
    </location>
</feature>
<sequence length="105" mass="11896">QPSRHLKVNEFNCALKEAGDKLVVIDFHASWCGPCKAIAPFYQELSEQYTNVIFCKVDVDDAEEITETCVITSMPTFLFFKNEVKVSQLTGANNEKLKALIEQHQ</sequence>
<feature type="domain" description="Thioredoxin" evidence="7">
    <location>
        <begin position="1"/>
        <end position="105"/>
    </location>
</feature>
<organism evidence="8 9">
    <name type="scientific">Callorhinchus milii</name>
    <name type="common">Ghost shark</name>
    <dbReference type="NCBI Taxonomy" id="7868"/>
    <lineage>
        <taxon>Eukaryota</taxon>
        <taxon>Metazoa</taxon>
        <taxon>Chordata</taxon>
        <taxon>Craniata</taxon>
        <taxon>Vertebrata</taxon>
        <taxon>Chondrichthyes</taxon>
        <taxon>Holocephali</taxon>
        <taxon>Chimaeriformes</taxon>
        <taxon>Callorhinchidae</taxon>
        <taxon>Callorhinchus</taxon>
    </lineage>
</organism>
<feature type="active site" description="Nucleophile" evidence="5">
    <location>
        <position position="32"/>
    </location>
</feature>
<reference evidence="9" key="2">
    <citation type="journal article" date="2007" name="PLoS Biol.">
        <title>Survey sequencing and comparative analysis of the elephant shark (Callorhinchus milii) genome.</title>
        <authorList>
            <person name="Venkatesh B."/>
            <person name="Kirkness E.F."/>
            <person name="Loh Y.H."/>
            <person name="Halpern A.L."/>
            <person name="Lee A.P."/>
            <person name="Johnson J."/>
            <person name="Dandona N."/>
            <person name="Viswanathan L.D."/>
            <person name="Tay A."/>
            <person name="Venter J.C."/>
            <person name="Strausberg R.L."/>
            <person name="Brenner S."/>
        </authorList>
    </citation>
    <scope>NUCLEOTIDE SEQUENCE [LARGE SCALE GENOMIC DNA]</scope>
</reference>
<dbReference type="PRINTS" id="PR00421">
    <property type="entry name" value="THIOREDOXIN"/>
</dbReference>
<dbReference type="FunFam" id="3.40.30.10:FF:000245">
    <property type="entry name" value="Thioredoxin"/>
    <property type="match status" value="1"/>
</dbReference>
<dbReference type="SUPFAM" id="SSF52833">
    <property type="entry name" value="Thioredoxin-like"/>
    <property type="match status" value="1"/>
</dbReference>
<keyword evidence="9" id="KW-1185">Reference proteome</keyword>
<evidence type="ECO:0000313" key="9">
    <source>
        <dbReference type="Proteomes" id="UP000314986"/>
    </source>
</evidence>
<keyword evidence="3 6" id="KW-0676">Redox-active center</keyword>
<keyword evidence="1" id="KW-0702">S-nitrosylation</keyword>
<feature type="site" description="Deprotonates C-terminal active site Cys" evidence="5">
    <location>
        <position position="26"/>
    </location>
</feature>
<dbReference type="Ensembl" id="ENSCMIT00000045159.1">
    <property type="protein sequence ID" value="ENSCMIP00000044520.1"/>
    <property type="gene ID" value="ENSCMIG00000018413.1"/>
</dbReference>
<dbReference type="InterPro" id="IPR017937">
    <property type="entry name" value="Thioredoxin_CS"/>
</dbReference>
<dbReference type="InterPro" id="IPR013766">
    <property type="entry name" value="Thioredoxin_domain"/>
</dbReference>
<dbReference type="PROSITE" id="PS51352">
    <property type="entry name" value="THIOREDOXIN_2"/>
    <property type="match status" value="1"/>
</dbReference>